<feature type="binding site" evidence="11">
    <location>
        <position position="187"/>
    </location>
    <ligand>
        <name>GTP</name>
        <dbReference type="ChEBI" id="CHEBI:37565"/>
    </ligand>
</feature>
<keyword evidence="6 11" id="KW-0378">Hydrolase</keyword>
<dbReference type="HAMAP" id="MF_00179">
    <property type="entry name" value="RibA"/>
    <property type="match status" value="1"/>
</dbReference>
<feature type="active site" description="Nucleophile" evidence="11">
    <location>
        <position position="161"/>
    </location>
</feature>
<feature type="active site" description="Proton acceptor" evidence="11">
    <location>
        <position position="159"/>
    </location>
</feature>
<dbReference type="GO" id="GO:0005829">
    <property type="term" value="C:cytosol"/>
    <property type="evidence" value="ECO:0007669"/>
    <property type="project" value="TreeGrafter"/>
</dbReference>
<dbReference type="SUPFAM" id="SSF142695">
    <property type="entry name" value="RibA-like"/>
    <property type="match status" value="1"/>
</dbReference>
<dbReference type="NCBIfam" id="NF001591">
    <property type="entry name" value="PRK00393.1"/>
    <property type="match status" value="1"/>
</dbReference>
<keyword evidence="8 11" id="KW-0342">GTP-binding</keyword>
<feature type="binding site" evidence="11">
    <location>
        <position position="87"/>
    </location>
    <ligand>
        <name>Zn(2+)</name>
        <dbReference type="ChEBI" id="CHEBI:29105"/>
        <note>catalytic</note>
    </ligand>
</feature>
<keyword evidence="5 11" id="KW-0547">Nucleotide-binding</keyword>
<feature type="binding site" evidence="11">
    <location>
        <position position="100"/>
    </location>
    <ligand>
        <name>Zn(2+)</name>
        <dbReference type="ChEBI" id="CHEBI:29105"/>
        <note>catalytic</note>
    </ligand>
</feature>
<dbReference type="EMBL" id="VBPA01000103">
    <property type="protein sequence ID" value="TMQ71778.1"/>
    <property type="molecule type" value="Genomic_DNA"/>
</dbReference>
<evidence type="ECO:0000256" key="10">
    <source>
        <dbReference type="ARBA" id="ARBA00049295"/>
    </source>
</evidence>
<evidence type="ECO:0000313" key="14">
    <source>
        <dbReference type="Proteomes" id="UP000319836"/>
    </source>
</evidence>
<dbReference type="GO" id="GO:0003935">
    <property type="term" value="F:GTP cyclohydrolase II activity"/>
    <property type="evidence" value="ECO:0007669"/>
    <property type="project" value="UniProtKB-UniRule"/>
</dbReference>
<dbReference type="InterPro" id="IPR032677">
    <property type="entry name" value="GTP_cyclohydro_II"/>
</dbReference>
<feature type="binding site" evidence="11">
    <location>
        <begin position="82"/>
        <end position="86"/>
    </location>
    <ligand>
        <name>GTP</name>
        <dbReference type="ChEBI" id="CHEBI:37565"/>
    </ligand>
</feature>
<name>A0A538U7C7_UNCEI</name>
<accession>A0A538U7C7</accession>
<protein>
    <recommendedName>
        <fullName evidence="11">GTP cyclohydrolase-2</fullName>
        <ecNumber evidence="11">3.5.4.25</ecNumber>
    </recommendedName>
    <alternativeName>
        <fullName evidence="11">GTP cyclohydrolase II</fullName>
    </alternativeName>
</protein>
<evidence type="ECO:0000256" key="8">
    <source>
        <dbReference type="ARBA" id="ARBA00023134"/>
    </source>
</evidence>
<evidence type="ECO:0000259" key="12">
    <source>
        <dbReference type="Pfam" id="PF00925"/>
    </source>
</evidence>
<dbReference type="EC" id="3.5.4.25" evidence="11"/>
<keyword evidence="7 11" id="KW-0862">Zinc</keyword>
<dbReference type="FunFam" id="3.40.50.10990:FF:000001">
    <property type="entry name" value="Riboflavin biosynthesis protein RibBA"/>
    <property type="match status" value="1"/>
</dbReference>
<gene>
    <name evidence="11 13" type="primary">ribA</name>
    <name evidence="13" type="ORF">E6K80_04630</name>
</gene>
<dbReference type="Pfam" id="PF00925">
    <property type="entry name" value="GTP_cyclohydro2"/>
    <property type="match status" value="1"/>
</dbReference>
<dbReference type="GO" id="GO:0008270">
    <property type="term" value="F:zinc ion binding"/>
    <property type="evidence" value="ECO:0007669"/>
    <property type="project" value="UniProtKB-UniRule"/>
</dbReference>
<keyword evidence="4 11" id="KW-0479">Metal-binding</keyword>
<dbReference type="CDD" id="cd00641">
    <property type="entry name" value="GTP_cyclohydro2"/>
    <property type="match status" value="1"/>
</dbReference>
<feature type="binding site" evidence="11">
    <location>
        <position position="98"/>
    </location>
    <ligand>
        <name>Zn(2+)</name>
        <dbReference type="ChEBI" id="CHEBI:29105"/>
        <note>catalytic</note>
    </ligand>
</feature>
<dbReference type="PANTHER" id="PTHR21327:SF47">
    <property type="entry name" value="GTP CYCLOHYDROLASE II DOMAIN-CONTAINING PROTEIN"/>
    <property type="match status" value="1"/>
</dbReference>
<dbReference type="GO" id="GO:0008686">
    <property type="term" value="F:3,4-dihydroxy-2-butanone-4-phosphate synthase activity"/>
    <property type="evidence" value="ECO:0007669"/>
    <property type="project" value="TreeGrafter"/>
</dbReference>
<comment type="similarity">
    <text evidence="2">In the N-terminal section; belongs to the DHBP synthase family.</text>
</comment>
<evidence type="ECO:0000256" key="7">
    <source>
        <dbReference type="ARBA" id="ARBA00022833"/>
    </source>
</evidence>
<evidence type="ECO:0000256" key="11">
    <source>
        <dbReference type="HAMAP-Rule" id="MF_00179"/>
    </source>
</evidence>
<feature type="binding site" evidence="11">
    <location>
        <position position="182"/>
    </location>
    <ligand>
        <name>GTP</name>
        <dbReference type="ChEBI" id="CHEBI:37565"/>
    </ligand>
</feature>
<evidence type="ECO:0000256" key="4">
    <source>
        <dbReference type="ARBA" id="ARBA00022723"/>
    </source>
</evidence>
<feature type="domain" description="GTP cyclohydrolase II" evidence="12">
    <location>
        <begin position="41"/>
        <end position="203"/>
    </location>
</feature>
<dbReference type="InterPro" id="IPR036144">
    <property type="entry name" value="RibA-like_sf"/>
</dbReference>
<feature type="binding site" evidence="11">
    <location>
        <position position="103"/>
    </location>
    <ligand>
        <name>GTP</name>
        <dbReference type="ChEBI" id="CHEBI:37565"/>
    </ligand>
</feature>
<keyword evidence="3 11" id="KW-0686">Riboflavin biosynthesis</keyword>
<comment type="catalytic activity">
    <reaction evidence="10 11">
        <text>GTP + 4 H2O = 2,5-diamino-6-hydroxy-4-(5-phosphoribosylamino)-pyrimidine + formate + 2 phosphate + 3 H(+)</text>
        <dbReference type="Rhea" id="RHEA:23704"/>
        <dbReference type="ChEBI" id="CHEBI:15377"/>
        <dbReference type="ChEBI" id="CHEBI:15378"/>
        <dbReference type="ChEBI" id="CHEBI:15740"/>
        <dbReference type="ChEBI" id="CHEBI:37565"/>
        <dbReference type="ChEBI" id="CHEBI:43474"/>
        <dbReference type="ChEBI" id="CHEBI:58614"/>
        <dbReference type="EC" id="3.5.4.25"/>
    </reaction>
</comment>
<organism evidence="13 14">
    <name type="scientific">Eiseniibacteriota bacterium</name>
    <dbReference type="NCBI Taxonomy" id="2212470"/>
    <lineage>
        <taxon>Bacteria</taxon>
        <taxon>Candidatus Eiseniibacteriota</taxon>
    </lineage>
</organism>
<dbReference type="Gene3D" id="3.40.50.10990">
    <property type="entry name" value="GTP cyclohydrolase II"/>
    <property type="match status" value="1"/>
</dbReference>
<reference evidence="13 14" key="1">
    <citation type="journal article" date="2019" name="Nat. Microbiol.">
        <title>Mediterranean grassland soil C-N compound turnover is dependent on rainfall and depth, and is mediated by genomically divergent microorganisms.</title>
        <authorList>
            <person name="Diamond S."/>
            <person name="Andeer P.F."/>
            <person name="Li Z."/>
            <person name="Crits-Christoph A."/>
            <person name="Burstein D."/>
            <person name="Anantharaman K."/>
            <person name="Lane K.R."/>
            <person name="Thomas B.C."/>
            <person name="Pan C."/>
            <person name="Northen T.R."/>
            <person name="Banfield J.F."/>
        </authorList>
    </citation>
    <scope>NUCLEOTIDE SEQUENCE [LARGE SCALE GENOMIC DNA]</scope>
    <source>
        <strain evidence="13">WS_10</strain>
    </source>
</reference>
<comment type="pathway">
    <text evidence="1 11">Cofactor biosynthesis; riboflavin biosynthesis; 5-amino-6-(D-ribitylamino)uracil from GTP: step 1/4.</text>
</comment>
<comment type="caution">
    <text evidence="13">The sequence shown here is derived from an EMBL/GenBank/DDBJ whole genome shotgun (WGS) entry which is preliminary data.</text>
</comment>
<comment type="similarity">
    <text evidence="11">Belongs to the GTP cyclohydrolase II family.</text>
</comment>
<evidence type="ECO:0000256" key="6">
    <source>
        <dbReference type="ARBA" id="ARBA00022801"/>
    </source>
</evidence>
<dbReference type="InterPro" id="IPR000926">
    <property type="entry name" value="RibA"/>
</dbReference>
<evidence type="ECO:0000256" key="3">
    <source>
        <dbReference type="ARBA" id="ARBA00022619"/>
    </source>
</evidence>
<dbReference type="Proteomes" id="UP000319836">
    <property type="component" value="Unassembled WGS sequence"/>
</dbReference>
<evidence type="ECO:0000256" key="9">
    <source>
        <dbReference type="ARBA" id="ARBA00043932"/>
    </source>
</evidence>
<proteinExistence type="inferred from homology"/>
<dbReference type="PANTHER" id="PTHR21327">
    <property type="entry name" value="GTP CYCLOHYDROLASE II-RELATED"/>
    <property type="match status" value="1"/>
</dbReference>
<feature type="binding site" evidence="11">
    <location>
        <begin position="125"/>
        <end position="127"/>
    </location>
    <ligand>
        <name>GTP</name>
        <dbReference type="ChEBI" id="CHEBI:37565"/>
    </ligand>
</feature>
<evidence type="ECO:0000256" key="5">
    <source>
        <dbReference type="ARBA" id="ARBA00022741"/>
    </source>
</evidence>
<feature type="binding site" evidence="11">
    <location>
        <position position="147"/>
    </location>
    <ligand>
        <name>GTP</name>
        <dbReference type="ChEBI" id="CHEBI:37565"/>
    </ligand>
</feature>
<dbReference type="GO" id="GO:0005525">
    <property type="term" value="F:GTP binding"/>
    <property type="evidence" value="ECO:0007669"/>
    <property type="project" value="UniProtKB-KW"/>
</dbReference>
<dbReference type="GO" id="GO:0009231">
    <property type="term" value="P:riboflavin biosynthetic process"/>
    <property type="evidence" value="ECO:0007669"/>
    <property type="project" value="UniProtKB-UniRule"/>
</dbReference>
<comment type="function">
    <text evidence="9 11">Catalyzes the conversion of GTP to 2,5-diamino-6-ribosylamino-4(3H)-pyrimidinone 5'-phosphate (DARP), formate and pyrophosphate.</text>
</comment>
<evidence type="ECO:0000313" key="13">
    <source>
        <dbReference type="EMBL" id="TMQ71778.1"/>
    </source>
</evidence>
<sequence length="247" mass="27637">MPSPCGKFPRVDSLDQLVERDRDHDCSGFGPHQICVRVEAVAQLPSRFGRYHIVAFWNNRDGKEHIAMVHGEVMGSEDVPSRLHSECLTGDVMGSLRCDCRDQLEVAMQKIAGMESGLVLYMRQEGRGIGLVNKVRAYALQDQGLDTVDANLALGFRDDERDYEVAAHMLASLNVESIRLMTNNPKKIQVLQKLGIQVNGRIPHVIPANEWNRFYLETKAHRSGHQIDLEAPVTISEQNDPVIIEGA</sequence>
<dbReference type="UniPathway" id="UPA00275">
    <property type="reaction ID" value="UER00400"/>
</dbReference>
<evidence type="ECO:0000256" key="2">
    <source>
        <dbReference type="ARBA" id="ARBA00005520"/>
    </source>
</evidence>
<dbReference type="AlphaFoldDB" id="A0A538U7C7"/>
<dbReference type="NCBIfam" id="TIGR00505">
    <property type="entry name" value="ribA"/>
    <property type="match status" value="1"/>
</dbReference>
<evidence type="ECO:0000256" key="1">
    <source>
        <dbReference type="ARBA" id="ARBA00004853"/>
    </source>
</evidence>
<comment type="cofactor">
    <cofactor evidence="11">
        <name>Zn(2+)</name>
        <dbReference type="ChEBI" id="CHEBI:29105"/>
    </cofactor>
    <text evidence="11">Binds 1 zinc ion per subunit.</text>
</comment>